<gene>
    <name evidence="9" type="ORF">ACJMK2_034684</name>
</gene>
<evidence type="ECO:0000256" key="7">
    <source>
        <dbReference type="SAM" id="MobiDB-lite"/>
    </source>
</evidence>
<organism evidence="9 10">
    <name type="scientific">Sinanodonta woodiana</name>
    <name type="common">Chinese pond mussel</name>
    <name type="synonym">Anodonta woodiana</name>
    <dbReference type="NCBI Taxonomy" id="1069815"/>
    <lineage>
        <taxon>Eukaryota</taxon>
        <taxon>Metazoa</taxon>
        <taxon>Spiralia</taxon>
        <taxon>Lophotrochozoa</taxon>
        <taxon>Mollusca</taxon>
        <taxon>Bivalvia</taxon>
        <taxon>Autobranchia</taxon>
        <taxon>Heteroconchia</taxon>
        <taxon>Palaeoheterodonta</taxon>
        <taxon>Unionida</taxon>
        <taxon>Unionoidea</taxon>
        <taxon>Unionidae</taxon>
        <taxon>Unioninae</taxon>
        <taxon>Sinanodonta</taxon>
    </lineage>
</organism>
<dbReference type="GO" id="GO:0016020">
    <property type="term" value="C:membrane"/>
    <property type="evidence" value="ECO:0007669"/>
    <property type="project" value="UniProtKB-SubCell"/>
</dbReference>
<comment type="subcellular location">
    <subcellularLocation>
        <location evidence="1">Membrane</location>
        <topology evidence="1">Multi-pass membrane protein</topology>
    </subcellularLocation>
</comment>
<feature type="transmembrane region" description="Helical" evidence="8">
    <location>
        <begin position="279"/>
        <end position="304"/>
    </location>
</feature>
<proteinExistence type="inferred from homology"/>
<evidence type="ECO:0000256" key="3">
    <source>
        <dbReference type="ARBA" id="ARBA00022692"/>
    </source>
</evidence>
<comment type="caution">
    <text evidence="9">The sequence shown here is derived from an EMBL/GenBank/DDBJ whole genome shotgun (WGS) entry which is preliminary data.</text>
</comment>
<feature type="compositionally biased region" description="Polar residues" evidence="7">
    <location>
        <begin position="405"/>
        <end position="414"/>
    </location>
</feature>
<feature type="region of interest" description="Disordered" evidence="7">
    <location>
        <begin position="367"/>
        <end position="426"/>
    </location>
</feature>
<dbReference type="PANTHER" id="PTHR22730">
    <property type="entry name" value="PROMININ PROM PROTEIN"/>
    <property type="match status" value="1"/>
</dbReference>
<evidence type="ECO:0000313" key="9">
    <source>
        <dbReference type="EMBL" id="KAL3876903.1"/>
    </source>
</evidence>
<keyword evidence="6" id="KW-0325">Glycoprotein</keyword>
<evidence type="ECO:0000256" key="4">
    <source>
        <dbReference type="ARBA" id="ARBA00022989"/>
    </source>
</evidence>
<keyword evidence="3 8" id="KW-0812">Transmembrane</keyword>
<evidence type="ECO:0000256" key="2">
    <source>
        <dbReference type="ARBA" id="ARBA00006058"/>
    </source>
</evidence>
<sequence length="426" mass="47763">MACRYLNGGVEGVKTFESLLSDGLKWRLSDTMNVPEATISGALSNCKENKGLFTAIYLDKKINLDVLINMTEINNQVRSVANVNVTLPNITLLTPELRDQLQQFGNTSLRNISFTDFLNRTDVTNVTGANLEDLARNLNAAASNLDSINNTAAANSLRNQSARLMSLKNNELKNFTDAKDLLGRSIKSLQNQSDFTTKTDNLIKGIQDAQDYFNTDASVVLQEALNGTVNAILGFINSTVSNTTDKVKNSIGQCRPVYDAVQGITDTLCITFLNPFNGFWFGLGWALFFFIPSFIFAALLKWLFHKEKPYQKRKENFDSPDPLAYSGVMDDSIPLTHQRNENGYSYPQGVPSNGHYNPGYDHHMGSDWQSSPVGRSRQDGDYDYGKQYSSRDSLPDYDAVVYPERSSQLSSSYYREQPSKPDYYRY</sequence>
<dbReference type="InterPro" id="IPR008795">
    <property type="entry name" value="Prominin"/>
</dbReference>
<dbReference type="EMBL" id="JBJQND010000005">
    <property type="protein sequence ID" value="KAL3876903.1"/>
    <property type="molecule type" value="Genomic_DNA"/>
</dbReference>
<protein>
    <submittedName>
        <fullName evidence="9">Uncharacterized protein</fullName>
    </submittedName>
</protein>
<comment type="similarity">
    <text evidence="2">Belongs to the prominin family.</text>
</comment>
<dbReference type="Proteomes" id="UP001634394">
    <property type="component" value="Unassembled WGS sequence"/>
</dbReference>
<dbReference type="Pfam" id="PF05478">
    <property type="entry name" value="Prominin"/>
    <property type="match status" value="1"/>
</dbReference>
<dbReference type="AlphaFoldDB" id="A0ABD3WUI2"/>
<evidence type="ECO:0000313" key="10">
    <source>
        <dbReference type="Proteomes" id="UP001634394"/>
    </source>
</evidence>
<keyword evidence="5 8" id="KW-0472">Membrane</keyword>
<name>A0ABD3WUI2_SINWO</name>
<evidence type="ECO:0000256" key="1">
    <source>
        <dbReference type="ARBA" id="ARBA00004141"/>
    </source>
</evidence>
<reference evidence="9 10" key="1">
    <citation type="submission" date="2024-11" db="EMBL/GenBank/DDBJ databases">
        <title>Chromosome-level genome assembly of the freshwater bivalve Anodonta woodiana.</title>
        <authorList>
            <person name="Chen X."/>
        </authorList>
    </citation>
    <scope>NUCLEOTIDE SEQUENCE [LARGE SCALE GENOMIC DNA]</scope>
    <source>
        <strain evidence="9">MN2024</strain>
        <tissue evidence="9">Gills</tissue>
    </source>
</reference>
<dbReference type="PANTHER" id="PTHR22730:SF1">
    <property type="entry name" value="PROMININ-LIKE PROTEIN"/>
    <property type="match status" value="1"/>
</dbReference>
<keyword evidence="10" id="KW-1185">Reference proteome</keyword>
<evidence type="ECO:0000256" key="6">
    <source>
        <dbReference type="ARBA" id="ARBA00023180"/>
    </source>
</evidence>
<keyword evidence="4 8" id="KW-1133">Transmembrane helix</keyword>
<evidence type="ECO:0000256" key="5">
    <source>
        <dbReference type="ARBA" id="ARBA00023136"/>
    </source>
</evidence>
<accession>A0ABD3WUI2</accession>
<evidence type="ECO:0000256" key="8">
    <source>
        <dbReference type="SAM" id="Phobius"/>
    </source>
</evidence>
<feature type="compositionally biased region" description="Basic and acidic residues" evidence="7">
    <location>
        <begin position="417"/>
        <end position="426"/>
    </location>
</feature>